<dbReference type="InterPro" id="IPR032675">
    <property type="entry name" value="LRR_dom_sf"/>
</dbReference>
<proteinExistence type="predicted"/>
<dbReference type="AlphaFoldDB" id="A0A397TTI5"/>
<evidence type="ECO:0000313" key="1">
    <source>
        <dbReference type="EMBL" id="RIA99697.1"/>
    </source>
</evidence>
<gene>
    <name evidence="1" type="ORF">C1645_746479</name>
</gene>
<dbReference type="Proteomes" id="UP000265703">
    <property type="component" value="Unassembled WGS sequence"/>
</dbReference>
<evidence type="ECO:0000313" key="2">
    <source>
        <dbReference type="Proteomes" id="UP000265703"/>
    </source>
</evidence>
<keyword evidence="2" id="KW-1185">Reference proteome</keyword>
<comment type="caution">
    <text evidence="1">The sequence shown here is derived from an EMBL/GenBank/DDBJ whole genome shotgun (WGS) entry which is preliminary data.</text>
</comment>
<dbReference type="EMBL" id="QKYT01000001">
    <property type="protein sequence ID" value="RIA99697.1"/>
    <property type="molecule type" value="Genomic_DNA"/>
</dbReference>
<protein>
    <submittedName>
        <fullName evidence="1">Uncharacterized protein</fullName>
    </submittedName>
</protein>
<sequence>MSVQLIPFECLEQIFIHLLQNKSTLFNCLLVNRSWCRQVVPLLWSRPFSRLQWKPSSQLIQTYISCMANEKSLSTDLKIILQSTSSLSQPLFNYAKYLKKLNFRELSIYVNIWYCVNNQYKENDNNDYFKIDLITNELGKFFIYHSNLIHELYISKVFWFSQINDITAFPGATNSLSHIQRIKITGARCMEDIDIKNLSKILFGLSKLSTRIRNIEVYKFHESSSGLMDGLIELIKAQQNLSTFIVSCWNLNLDPLISALESQIDSLTEFEFTKTRFDNSIIFNLLSSCPRLHTISFQHCNGLFLENVSPMIKSPPIGLKRLYLCENDMSPDILISLLYNTRNTLNQLTLDERITETSTKIIETIAEYCPNLSYLDMKVLNVNILKLLCPLRKSQLKHLILNNVSSKGFYNDEKFPEIGKFLPKTLQNLGLIYWDFTLQSLQSFLNNCDCPLKKLFLYRDNGINDDHLNIITQYARSKGTLKSLKFLFKSYGDNSIPSKKAVKKAQEVIPIVQGK</sequence>
<name>A0A397TTI5_9GLOM</name>
<dbReference type="Gene3D" id="3.80.10.10">
    <property type="entry name" value="Ribonuclease Inhibitor"/>
    <property type="match status" value="1"/>
</dbReference>
<accession>A0A397TTI5</accession>
<dbReference type="OrthoDB" id="2328876at2759"/>
<reference evidence="1 2" key="1">
    <citation type="submission" date="2018-06" db="EMBL/GenBank/DDBJ databases">
        <title>Comparative genomics reveals the genomic features of Rhizophagus irregularis, R. cerebriforme, R. diaphanum and Gigaspora rosea, and their symbiotic lifestyle signature.</title>
        <authorList>
            <person name="Morin E."/>
            <person name="San Clemente H."/>
            <person name="Chen E.C.H."/>
            <person name="De La Providencia I."/>
            <person name="Hainaut M."/>
            <person name="Kuo A."/>
            <person name="Kohler A."/>
            <person name="Murat C."/>
            <person name="Tang N."/>
            <person name="Roy S."/>
            <person name="Loubradou J."/>
            <person name="Henrissat B."/>
            <person name="Grigoriev I.V."/>
            <person name="Corradi N."/>
            <person name="Roux C."/>
            <person name="Martin F.M."/>
        </authorList>
    </citation>
    <scope>NUCLEOTIDE SEQUENCE [LARGE SCALE GENOMIC DNA]</scope>
    <source>
        <strain evidence="1 2">DAOM 227022</strain>
    </source>
</reference>
<organism evidence="1 2">
    <name type="scientific">Glomus cerebriforme</name>
    <dbReference type="NCBI Taxonomy" id="658196"/>
    <lineage>
        <taxon>Eukaryota</taxon>
        <taxon>Fungi</taxon>
        <taxon>Fungi incertae sedis</taxon>
        <taxon>Mucoromycota</taxon>
        <taxon>Glomeromycotina</taxon>
        <taxon>Glomeromycetes</taxon>
        <taxon>Glomerales</taxon>
        <taxon>Glomeraceae</taxon>
        <taxon>Glomus</taxon>
    </lineage>
</organism>
<dbReference type="SUPFAM" id="SSF52047">
    <property type="entry name" value="RNI-like"/>
    <property type="match status" value="1"/>
</dbReference>